<feature type="binding site" evidence="7">
    <location>
        <position position="75"/>
    </location>
    <ligand>
        <name>Zn(2+)</name>
        <dbReference type="ChEBI" id="CHEBI:29105"/>
        <label>1</label>
    </ligand>
</feature>
<evidence type="ECO:0000256" key="1">
    <source>
        <dbReference type="ARBA" id="ARBA00005340"/>
    </source>
</evidence>
<dbReference type="EC" id="3.1.21.2" evidence="7"/>
<evidence type="ECO:0000259" key="8">
    <source>
        <dbReference type="Pfam" id="PF01261"/>
    </source>
</evidence>
<evidence type="ECO:0000313" key="10">
    <source>
        <dbReference type="Proteomes" id="UP001163387"/>
    </source>
</evidence>
<evidence type="ECO:0000256" key="6">
    <source>
        <dbReference type="ARBA" id="ARBA00023204"/>
    </source>
</evidence>
<keyword evidence="10" id="KW-1185">Reference proteome</keyword>
<dbReference type="PANTHER" id="PTHR21445:SF0">
    <property type="entry name" value="APURINIC-APYRIMIDINIC ENDONUCLEASE"/>
    <property type="match status" value="1"/>
</dbReference>
<sequence length="299" mass="33645">MENDKLIIGSHVSMKAPKYLLGALEEALSYNANTFMFYTGAPQNTIRKPTKALFIKEFTEKLIEKNIDINNLIVHAPYIINLANSINKSTYQLAVDFLRQEIIRCQDIGIKTLVLHPGSAVGALPETALEQIVKGLNAACLEKQTVKIALETMSGKGSEVGTTFEQLQYIINNVKRPELIGVCWDTCHLSDAGYDLNNNLEQIIQKFDQLIGLDKLLVIHVNDSKNPINAHKDRHANLGMGYLGFQTLINIIYHPLLLTKIKILETPWINGHPPYLHEIKMIRTKKYNKEILESLGTSK</sequence>
<keyword evidence="5 7" id="KW-0862">Zinc</keyword>
<evidence type="ECO:0000256" key="4">
    <source>
        <dbReference type="ARBA" id="ARBA00022801"/>
    </source>
</evidence>
<reference evidence="9 10" key="1">
    <citation type="journal article" date="2022" name="Front. Microbiol.">
        <title>Male-killing mechanisms vary between Spiroplasma species.</title>
        <authorList>
            <person name="Arai H."/>
            <person name="Inoue M."/>
            <person name="Kageyama D."/>
        </authorList>
    </citation>
    <scope>NUCLEOTIDE SEQUENCE [LARGE SCALE GENOMIC DNA]</scope>
    <source>
        <strain evidence="10">sHm</strain>
    </source>
</reference>
<feature type="binding site" evidence="7">
    <location>
        <position position="265"/>
    </location>
    <ligand>
        <name>Zn(2+)</name>
        <dbReference type="ChEBI" id="CHEBI:29105"/>
        <label>2</label>
    </ligand>
</feature>
<organism evidence="9 10">
    <name type="scientific">Spiroplasma ixodetis</name>
    <dbReference type="NCBI Taxonomy" id="2141"/>
    <lineage>
        <taxon>Bacteria</taxon>
        <taxon>Bacillati</taxon>
        <taxon>Mycoplasmatota</taxon>
        <taxon>Mollicutes</taxon>
        <taxon>Entomoplasmatales</taxon>
        <taxon>Spiroplasmataceae</taxon>
        <taxon>Spiroplasma</taxon>
    </lineage>
</organism>
<name>A0ABM8BXX3_9MOLU</name>
<evidence type="ECO:0000256" key="2">
    <source>
        <dbReference type="ARBA" id="ARBA00022723"/>
    </source>
</evidence>
<accession>A0ABM8BXX3</accession>
<dbReference type="InterPro" id="IPR036237">
    <property type="entry name" value="Xyl_isomerase-like_sf"/>
</dbReference>
<keyword evidence="2 7" id="KW-0479">Metal-binding</keyword>
<feature type="binding site" evidence="7">
    <location>
        <position position="235"/>
    </location>
    <ligand>
        <name>Zn(2+)</name>
        <dbReference type="ChEBI" id="CHEBI:29105"/>
        <label>3</label>
    </ligand>
</feature>
<comment type="cofactor">
    <cofactor evidence="7">
        <name>Zn(2+)</name>
        <dbReference type="ChEBI" id="CHEBI:29105"/>
    </cofactor>
    <text evidence="7">Binds 3 Zn(2+) ions.</text>
</comment>
<dbReference type="NCBIfam" id="NF002196">
    <property type="entry name" value="PRK01060.1-1"/>
    <property type="match status" value="1"/>
</dbReference>
<proteinExistence type="inferred from homology"/>
<keyword evidence="3 7" id="KW-0227">DNA damage</keyword>
<evidence type="ECO:0000256" key="7">
    <source>
        <dbReference type="HAMAP-Rule" id="MF_00152"/>
    </source>
</evidence>
<dbReference type="SUPFAM" id="SSF51658">
    <property type="entry name" value="Xylose isomerase-like"/>
    <property type="match status" value="1"/>
</dbReference>
<evidence type="ECO:0000313" key="9">
    <source>
        <dbReference type="EMBL" id="BDT04725.1"/>
    </source>
</evidence>
<protein>
    <recommendedName>
        <fullName evidence="7">Probable endonuclease 4</fullName>
        <ecNumber evidence="7">3.1.21.2</ecNumber>
    </recommendedName>
    <alternativeName>
        <fullName evidence="7">Endodeoxyribonuclease IV</fullName>
    </alternativeName>
    <alternativeName>
        <fullName evidence="7">Endonuclease IV</fullName>
    </alternativeName>
</protein>
<comment type="similarity">
    <text evidence="1 7">Belongs to the AP endonuclease 2 family.</text>
</comment>
<feature type="binding site" evidence="7">
    <location>
        <position position="185"/>
    </location>
    <ligand>
        <name>Zn(2+)</name>
        <dbReference type="ChEBI" id="CHEBI:29105"/>
        <label>2</label>
    </ligand>
</feature>
<dbReference type="CDD" id="cd00019">
    <property type="entry name" value="AP2Ec"/>
    <property type="match status" value="1"/>
</dbReference>
<dbReference type="EMBL" id="AP026933">
    <property type="protein sequence ID" value="BDT04725.1"/>
    <property type="molecule type" value="Genomic_DNA"/>
</dbReference>
<feature type="binding site" evidence="7">
    <location>
        <position position="151"/>
    </location>
    <ligand>
        <name>Zn(2+)</name>
        <dbReference type="ChEBI" id="CHEBI:29105"/>
        <label>2</label>
    </ligand>
</feature>
<dbReference type="Pfam" id="PF01261">
    <property type="entry name" value="AP_endonuc_2"/>
    <property type="match status" value="1"/>
</dbReference>
<comment type="function">
    <text evidence="7">Endonuclease IV plays a role in DNA repair. It cleaves phosphodiester bonds at apurinic or apyrimidinic (AP) sites, generating a 3'-hydroxyl group and a 5'-terminal sugar phosphate.</text>
</comment>
<evidence type="ECO:0000256" key="3">
    <source>
        <dbReference type="ARBA" id="ARBA00022763"/>
    </source>
</evidence>
<feature type="binding site" evidence="7">
    <location>
        <position position="233"/>
    </location>
    <ligand>
        <name>Zn(2+)</name>
        <dbReference type="ChEBI" id="CHEBI:29105"/>
        <label>3</label>
    </ligand>
</feature>
<dbReference type="InterPro" id="IPR018246">
    <property type="entry name" value="AP_endonuc_F2_Zn_BS"/>
</dbReference>
<feature type="binding site" evidence="7">
    <location>
        <position position="151"/>
    </location>
    <ligand>
        <name>Zn(2+)</name>
        <dbReference type="ChEBI" id="CHEBI:29105"/>
        <label>1</label>
    </ligand>
</feature>
<feature type="binding site" evidence="7">
    <location>
        <position position="116"/>
    </location>
    <ligand>
        <name>Zn(2+)</name>
        <dbReference type="ChEBI" id="CHEBI:29105"/>
        <label>1</label>
    </ligand>
</feature>
<feature type="binding site" evidence="7">
    <location>
        <position position="188"/>
    </location>
    <ligand>
        <name>Zn(2+)</name>
        <dbReference type="ChEBI" id="CHEBI:29105"/>
        <label>3</label>
    </ligand>
</feature>
<dbReference type="SMART" id="SM00518">
    <property type="entry name" value="AP2Ec"/>
    <property type="match status" value="1"/>
</dbReference>
<dbReference type="GO" id="GO:0004519">
    <property type="term" value="F:endonuclease activity"/>
    <property type="evidence" value="ECO:0007669"/>
    <property type="project" value="UniProtKB-KW"/>
</dbReference>
<dbReference type="PROSITE" id="PS51432">
    <property type="entry name" value="AP_NUCLEASE_F2_4"/>
    <property type="match status" value="1"/>
</dbReference>
<gene>
    <name evidence="7 9" type="primary">nfo</name>
    <name evidence="9" type="ORF">SHM_23710</name>
</gene>
<keyword evidence="7 9" id="KW-0255">Endonuclease</keyword>
<keyword evidence="7" id="KW-0540">Nuclease</keyword>
<feature type="binding site" evidence="7">
    <location>
        <position position="220"/>
    </location>
    <ligand>
        <name>Zn(2+)</name>
        <dbReference type="ChEBI" id="CHEBI:29105"/>
        <label>2</label>
    </ligand>
</feature>
<feature type="domain" description="Xylose isomerase-like TIM barrel" evidence="8">
    <location>
        <begin position="25"/>
        <end position="284"/>
    </location>
</feature>
<dbReference type="Proteomes" id="UP001163387">
    <property type="component" value="Chromosome"/>
</dbReference>
<dbReference type="RefSeq" id="WP_281748410.1">
    <property type="nucleotide sequence ID" value="NZ_AP026933.1"/>
</dbReference>
<dbReference type="InterPro" id="IPR013022">
    <property type="entry name" value="Xyl_isomerase-like_TIM-brl"/>
</dbReference>
<dbReference type="Gene3D" id="3.20.20.150">
    <property type="entry name" value="Divalent-metal-dependent TIM barrel enzymes"/>
    <property type="match status" value="1"/>
</dbReference>
<dbReference type="NCBIfam" id="TIGR00587">
    <property type="entry name" value="nfo"/>
    <property type="match status" value="1"/>
</dbReference>
<dbReference type="PROSITE" id="PS00731">
    <property type="entry name" value="AP_NUCLEASE_F2_3"/>
    <property type="match status" value="1"/>
</dbReference>
<dbReference type="InterPro" id="IPR001719">
    <property type="entry name" value="AP_endonuc_2"/>
</dbReference>
<dbReference type="PROSITE" id="PS00729">
    <property type="entry name" value="AP_NUCLEASE_F2_1"/>
    <property type="match status" value="1"/>
</dbReference>
<keyword evidence="6 7" id="KW-0234">DNA repair</keyword>
<keyword evidence="4 7" id="KW-0378">Hydrolase</keyword>
<evidence type="ECO:0000256" key="5">
    <source>
        <dbReference type="ARBA" id="ARBA00022833"/>
    </source>
</evidence>
<dbReference type="HAMAP" id="MF_00152">
    <property type="entry name" value="Nfo"/>
    <property type="match status" value="1"/>
</dbReference>
<dbReference type="PANTHER" id="PTHR21445">
    <property type="entry name" value="ENDONUCLEASE IV ENDODEOXYRIBONUCLEASE IV"/>
    <property type="match status" value="1"/>
</dbReference>
<comment type="catalytic activity">
    <reaction evidence="7">
        <text>Endonucleolytic cleavage to 5'-phosphooligonucleotide end-products.</text>
        <dbReference type="EC" id="3.1.21.2"/>
    </reaction>
</comment>